<dbReference type="EMBL" id="FUWR01000002">
    <property type="protein sequence ID" value="SJZ50702.1"/>
    <property type="molecule type" value="Genomic_DNA"/>
</dbReference>
<organism evidence="11 12">
    <name type="scientific">Trichlorobacter thiogenes</name>
    <dbReference type="NCBI Taxonomy" id="115783"/>
    <lineage>
        <taxon>Bacteria</taxon>
        <taxon>Pseudomonadati</taxon>
        <taxon>Thermodesulfobacteriota</taxon>
        <taxon>Desulfuromonadia</taxon>
        <taxon>Geobacterales</taxon>
        <taxon>Geobacteraceae</taxon>
        <taxon>Trichlorobacter</taxon>
    </lineage>
</organism>
<gene>
    <name evidence="11" type="ORF">SAMN02745119_00814</name>
</gene>
<evidence type="ECO:0000256" key="8">
    <source>
        <dbReference type="ARBA" id="ARBA00049486"/>
    </source>
</evidence>
<dbReference type="SUPFAM" id="SSF51161">
    <property type="entry name" value="Trimeric LpxA-like enzymes"/>
    <property type="match status" value="1"/>
</dbReference>
<keyword evidence="12" id="KW-1185">Reference proteome</keyword>
<dbReference type="InterPro" id="IPR045304">
    <property type="entry name" value="LbH_SAT"/>
</dbReference>
<keyword evidence="6" id="KW-0677">Repeat</keyword>
<dbReference type="GO" id="GO:0006535">
    <property type="term" value="P:cysteine biosynthetic process from serine"/>
    <property type="evidence" value="ECO:0007669"/>
    <property type="project" value="InterPro"/>
</dbReference>
<keyword evidence="3" id="KW-0963">Cytoplasm</keyword>
<dbReference type="FunFam" id="1.10.3130.10:FF:000002">
    <property type="entry name" value="Serine acetyltransferase"/>
    <property type="match status" value="1"/>
</dbReference>
<keyword evidence="10" id="KW-0175">Coiled coil</keyword>
<dbReference type="EC" id="2.3.1.30" evidence="9"/>
<comment type="catalytic activity">
    <reaction evidence="8 9">
        <text>L-serine + acetyl-CoA = O-acetyl-L-serine + CoA</text>
        <dbReference type="Rhea" id="RHEA:24560"/>
        <dbReference type="ChEBI" id="CHEBI:33384"/>
        <dbReference type="ChEBI" id="CHEBI:57287"/>
        <dbReference type="ChEBI" id="CHEBI:57288"/>
        <dbReference type="ChEBI" id="CHEBI:58340"/>
        <dbReference type="EC" id="2.3.1.30"/>
    </reaction>
</comment>
<comment type="similarity">
    <text evidence="2 9">Belongs to the transferase hexapeptide repeat family.</text>
</comment>
<evidence type="ECO:0000313" key="12">
    <source>
        <dbReference type="Proteomes" id="UP000190102"/>
    </source>
</evidence>
<proteinExistence type="inferred from homology"/>
<dbReference type="InterPro" id="IPR001451">
    <property type="entry name" value="Hexapep"/>
</dbReference>
<comment type="subcellular location">
    <subcellularLocation>
        <location evidence="1">Cytoplasm</location>
    </subcellularLocation>
</comment>
<dbReference type="NCBIfam" id="NF041874">
    <property type="entry name" value="EPS_EpsC"/>
    <property type="match status" value="1"/>
</dbReference>
<dbReference type="AlphaFoldDB" id="A0A1T4L7K9"/>
<evidence type="ECO:0000313" key="11">
    <source>
        <dbReference type="EMBL" id="SJZ50702.1"/>
    </source>
</evidence>
<dbReference type="NCBIfam" id="TIGR01172">
    <property type="entry name" value="cysE"/>
    <property type="match status" value="1"/>
</dbReference>
<dbReference type="Gene3D" id="1.10.3130.10">
    <property type="entry name" value="serine acetyltransferase, domain 1"/>
    <property type="match status" value="1"/>
</dbReference>
<dbReference type="Pfam" id="PF00132">
    <property type="entry name" value="Hexapep"/>
    <property type="match status" value="1"/>
</dbReference>
<dbReference type="PANTHER" id="PTHR42811">
    <property type="entry name" value="SERINE ACETYLTRANSFERASE"/>
    <property type="match status" value="1"/>
</dbReference>
<dbReference type="InterPro" id="IPR053376">
    <property type="entry name" value="Serine_acetyltransferase"/>
</dbReference>
<dbReference type="FunFam" id="2.160.10.10:FF:000007">
    <property type="entry name" value="Serine acetyltransferase"/>
    <property type="match status" value="1"/>
</dbReference>
<dbReference type="Proteomes" id="UP000190102">
    <property type="component" value="Unassembled WGS sequence"/>
</dbReference>
<evidence type="ECO:0000256" key="7">
    <source>
        <dbReference type="ARBA" id="ARBA00023315"/>
    </source>
</evidence>
<dbReference type="InterPro" id="IPR005881">
    <property type="entry name" value="Ser_O-AcTrfase"/>
</dbReference>
<keyword evidence="4" id="KW-0028">Amino-acid biosynthesis</keyword>
<dbReference type="RefSeq" id="WP_078789101.1">
    <property type="nucleotide sequence ID" value="NZ_FUWR01000002.1"/>
</dbReference>
<accession>A0A1T4L7K9</accession>
<evidence type="ECO:0000256" key="10">
    <source>
        <dbReference type="SAM" id="Coils"/>
    </source>
</evidence>
<dbReference type="Gene3D" id="2.160.10.10">
    <property type="entry name" value="Hexapeptide repeat proteins"/>
    <property type="match status" value="1"/>
</dbReference>
<evidence type="ECO:0000256" key="6">
    <source>
        <dbReference type="ARBA" id="ARBA00022737"/>
    </source>
</evidence>
<name>A0A1T4L7K9_9BACT</name>
<evidence type="ECO:0000256" key="1">
    <source>
        <dbReference type="ARBA" id="ARBA00004496"/>
    </source>
</evidence>
<evidence type="ECO:0000256" key="9">
    <source>
        <dbReference type="PIRNR" id="PIRNR000441"/>
    </source>
</evidence>
<dbReference type="GO" id="GO:0005737">
    <property type="term" value="C:cytoplasm"/>
    <property type="evidence" value="ECO:0007669"/>
    <property type="project" value="UniProtKB-SubCell"/>
</dbReference>
<evidence type="ECO:0000256" key="5">
    <source>
        <dbReference type="ARBA" id="ARBA00022679"/>
    </source>
</evidence>
<dbReference type="InterPro" id="IPR042122">
    <property type="entry name" value="Ser_AcTrfase_N_sf"/>
</dbReference>
<dbReference type="InterPro" id="IPR011004">
    <property type="entry name" value="Trimer_LpxA-like_sf"/>
</dbReference>
<dbReference type="OrthoDB" id="9801456at2"/>
<sequence length="229" mass="25233">MFNQMRDDINSVFDRDPAARSTLEVLVCYPGLHAVWLHRIAHWFWRQELFFLGRFVSQFSRFVTGIEIHPGAKIGKRFFIDHGMGVVIGETAEIGDDVTIYHGVTLGGVTWDKVKRHPTLEDKVVIGSGAKVLGPFTVGRGARIGSNSVVVKEVPPNATVVGIPGKIVLAPEAAKEGRPDLEHGKMPDPSATAIACLFDQLKGLEQKYDSLQKEHEALRKQLVDATPKS</sequence>
<dbReference type="STRING" id="115783.SAMN02745119_00814"/>
<dbReference type="PIRSF" id="PIRSF000441">
    <property type="entry name" value="CysE"/>
    <property type="match status" value="1"/>
</dbReference>
<dbReference type="CDD" id="cd03354">
    <property type="entry name" value="LbH_SAT"/>
    <property type="match status" value="1"/>
</dbReference>
<evidence type="ECO:0000256" key="3">
    <source>
        <dbReference type="ARBA" id="ARBA00022490"/>
    </source>
</evidence>
<keyword evidence="7 9" id="KW-0012">Acyltransferase</keyword>
<keyword evidence="5 9" id="KW-0808">Transferase</keyword>
<feature type="coiled-coil region" evidence="10">
    <location>
        <begin position="194"/>
        <end position="221"/>
    </location>
</feature>
<evidence type="ECO:0000256" key="2">
    <source>
        <dbReference type="ARBA" id="ARBA00007274"/>
    </source>
</evidence>
<dbReference type="GO" id="GO:0009001">
    <property type="term" value="F:serine O-acetyltransferase activity"/>
    <property type="evidence" value="ECO:0007669"/>
    <property type="project" value="UniProtKB-EC"/>
</dbReference>
<protein>
    <recommendedName>
        <fullName evidence="9">Serine acetyltransferase</fullName>
        <ecNumber evidence="9">2.3.1.30</ecNumber>
    </recommendedName>
</protein>
<evidence type="ECO:0000256" key="4">
    <source>
        <dbReference type="ARBA" id="ARBA00022605"/>
    </source>
</evidence>
<reference evidence="12" key="1">
    <citation type="submission" date="2017-02" db="EMBL/GenBank/DDBJ databases">
        <authorList>
            <person name="Varghese N."/>
            <person name="Submissions S."/>
        </authorList>
    </citation>
    <scope>NUCLEOTIDE SEQUENCE [LARGE SCALE GENOMIC DNA]</scope>
    <source>
        <strain evidence="12">ATCC BAA-34</strain>
    </source>
</reference>